<evidence type="ECO:0000313" key="14">
    <source>
        <dbReference type="Proteomes" id="UP000008139"/>
    </source>
</evidence>
<dbReference type="Gene3D" id="3.40.50.10860">
    <property type="entry name" value="Leucine Dehydrogenase, chain A, domain 1"/>
    <property type="match status" value="1"/>
</dbReference>
<protein>
    <recommendedName>
        <fullName evidence="2 8">Shikimate dehydrogenase (NADP(+))</fullName>
        <shortName evidence="8">SDH</shortName>
        <ecNumber evidence="2 8">1.1.1.25</ecNumber>
    </recommendedName>
</protein>
<feature type="binding site" evidence="8">
    <location>
        <position position="239"/>
    </location>
    <ligand>
        <name>NADP(+)</name>
        <dbReference type="ChEBI" id="CHEBI:58349"/>
    </ligand>
</feature>
<dbReference type="PANTHER" id="PTHR21089:SF1">
    <property type="entry name" value="BIFUNCTIONAL 3-DEHYDROQUINATE DEHYDRATASE_SHIKIMATE DEHYDROGENASE, CHLOROPLASTIC"/>
    <property type="match status" value="1"/>
</dbReference>
<feature type="binding site" evidence="8">
    <location>
        <position position="81"/>
    </location>
    <ligand>
        <name>NADP(+)</name>
        <dbReference type="ChEBI" id="CHEBI:58349"/>
    </ligand>
</feature>
<organism evidence="13 14">
    <name type="scientific">Hippea maritima (strain ATCC 700847 / DSM 10411 / MH2)</name>
    <dbReference type="NCBI Taxonomy" id="760142"/>
    <lineage>
        <taxon>Bacteria</taxon>
        <taxon>Pseudomonadati</taxon>
        <taxon>Campylobacterota</taxon>
        <taxon>Desulfurellia</taxon>
        <taxon>Desulfurellales</taxon>
        <taxon>Hippeaceae</taxon>
        <taxon>Hippea</taxon>
    </lineage>
</organism>
<dbReference type="Gene3D" id="3.40.50.720">
    <property type="entry name" value="NAD(P)-binding Rossmann-like Domain"/>
    <property type="match status" value="1"/>
</dbReference>
<dbReference type="Pfam" id="PF01488">
    <property type="entry name" value="Shikimate_DH"/>
    <property type="match status" value="1"/>
</dbReference>
<evidence type="ECO:0000256" key="6">
    <source>
        <dbReference type="ARBA" id="ARBA00023141"/>
    </source>
</evidence>
<dbReference type="GO" id="GO:0009073">
    <property type="term" value="P:aromatic amino acid family biosynthetic process"/>
    <property type="evidence" value="ECO:0007669"/>
    <property type="project" value="UniProtKB-KW"/>
</dbReference>
<reference evidence="14" key="2">
    <citation type="submission" date="2011-03" db="EMBL/GenBank/DDBJ databases">
        <title>The complete genome of Hippea maritima DSM 10411.</title>
        <authorList>
            <consortium name="US DOE Joint Genome Institute (JGI-PGF)"/>
            <person name="Lucas S."/>
            <person name="Copeland A."/>
            <person name="Lapidus A."/>
            <person name="Bruce D."/>
            <person name="Goodwin L."/>
            <person name="Pitluck S."/>
            <person name="Peters L."/>
            <person name="Kyrpides N."/>
            <person name="Mavromatis K."/>
            <person name="Pagani I."/>
            <person name="Ivanova N."/>
            <person name="Mikhailova N."/>
            <person name="Lu M."/>
            <person name="Detter J.C."/>
            <person name="Tapia R."/>
            <person name="Han C."/>
            <person name="Land M."/>
            <person name="Hauser L."/>
            <person name="Markowitz V."/>
            <person name="Cheng J.-F."/>
            <person name="Hugenholtz P."/>
            <person name="Woyke T."/>
            <person name="Wu D."/>
            <person name="Spring S."/>
            <person name="Schroeder M."/>
            <person name="Brambilla E."/>
            <person name="Klenk H.-P."/>
            <person name="Eisen J.A."/>
        </authorList>
    </citation>
    <scope>NUCLEOTIDE SEQUENCE [LARGE SCALE GENOMIC DNA]</scope>
    <source>
        <strain evidence="14">ATCC 700847 / DSM 10411 / MH2</strain>
    </source>
</reference>
<dbReference type="GO" id="GO:0004764">
    <property type="term" value="F:shikimate 3-dehydrogenase (NADP+) activity"/>
    <property type="evidence" value="ECO:0007669"/>
    <property type="project" value="UniProtKB-UniRule"/>
</dbReference>
<keyword evidence="4 8" id="KW-0521">NADP</keyword>
<dbReference type="FunCoup" id="F2LUC3">
    <property type="interactions" value="158"/>
</dbReference>
<evidence type="ECO:0000259" key="12">
    <source>
        <dbReference type="Pfam" id="PF18317"/>
    </source>
</evidence>
<gene>
    <name evidence="8" type="primary">aroE</name>
    <name evidence="13" type="ordered locus">Hipma_0477</name>
</gene>
<keyword evidence="9" id="KW-1133">Transmembrane helix</keyword>
<feature type="binding site" evidence="8">
    <location>
        <position position="90"/>
    </location>
    <ligand>
        <name>shikimate</name>
        <dbReference type="ChEBI" id="CHEBI:36208"/>
    </ligand>
</feature>
<dbReference type="GO" id="GO:0008652">
    <property type="term" value="P:amino acid biosynthetic process"/>
    <property type="evidence" value="ECO:0007669"/>
    <property type="project" value="UniProtKB-KW"/>
</dbReference>
<feature type="domain" description="SDH C-terminal" evidence="12">
    <location>
        <begin position="239"/>
        <end position="263"/>
    </location>
</feature>
<dbReference type="EC" id="1.1.1.25" evidence="2 8"/>
<dbReference type="GO" id="GO:0005829">
    <property type="term" value="C:cytosol"/>
    <property type="evidence" value="ECO:0007669"/>
    <property type="project" value="TreeGrafter"/>
</dbReference>
<feature type="binding site" evidence="8">
    <location>
        <begin position="20"/>
        <end position="22"/>
    </location>
    <ligand>
        <name>shikimate</name>
        <dbReference type="ChEBI" id="CHEBI:36208"/>
    </ligand>
</feature>
<keyword evidence="3 8" id="KW-0028">Amino-acid biosynthesis</keyword>
<dbReference type="SUPFAM" id="SSF51735">
    <property type="entry name" value="NAD(P)-binding Rossmann-fold domains"/>
    <property type="match status" value="1"/>
</dbReference>
<dbReference type="GO" id="GO:0009423">
    <property type="term" value="P:chorismate biosynthetic process"/>
    <property type="evidence" value="ECO:0007669"/>
    <property type="project" value="UniProtKB-UniRule"/>
</dbReference>
<evidence type="ECO:0000256" key="2">
    <source>
        <dbReference type="ARBA" id="ARBA00012962"/>
    </source>
</evidence>
<evidence type="ECO:0000313" key="13">
    <source>
        <dbReference type="EMBL" id="AEA33449.1"/>
    </source>
</evidence>
<dbReference type="SUPFAM" id="SSF53223">
    <property type="entry name" value="Aminoacid dehydrogenase-like, N-terminal domain"/>
    <property type="match status" value="1"/>
</dbReference>
<dbReference type="Pfam" id="PF18317">
    <property type="entry name" value="SDH_C"/>
    <property type="match status" value="1"/>
</dbReference>
<evidence type="ECO:0000256" key="9">
    <source>
        <dbReference type="SAM" id="Phobius"/>
    </source>
</evidence>
<dbReference type="HOGENOM" id="CLU_044063_3_1_7"/>
<comment type="caution">
    <text evidence="8">Lacks conserved residue(s) required for the propagation of feature annotation.</text>
</comment>
<evidence type="ECO:0000259" key="10">
    <source>
        <dbReference type="Pfam" id="PF01488"/>
    </source>
</evidence>
<feature type="binding site" evidence="8">
    <location>
        <position position="218"/>
    </location>
    <ligand>
        <name>NADP(+)</name>
        <dbReference type="ChEBI" id="CHEBI:58349"/>
    </ligand>
</feature>
<comment type="pathway">
    <text evidence="1 8">Metabolic intermediate biosynthesis; chorismate biosynthesis; chorismate from D-erythrose 4-phosphate and phosphoenolpyruvate: step 4/7.</text>
</comment>
<dbReference type="GO" id="GO:0019632">
    <property type="term" value="P:shikimate metabolic process"/>
    <property type="evidence" value="ECO:0007669"/>
    <property type="project" value="InterPro"/>
</dbReference>
<comment type="subunit">
    <text evidence="8">Homodimer.</text>
</comment>
<dbReference type="STRING" id="760142.Hipma_0477"/>
<dbReference type="Pfam" id="PF08501">
    <property type="entry name" value="Shikimate_dh_N"/>
    <property type="match status" value="1"/>
</dbReference>
<keyword evidence="5 8" id="KW-0560">Oxidoreductase</keyword>
<dbReference type="InParanoid" id="F2LUC3"/>
<feature type="binding site" evidence="8">
    <location>
        <position position="246"/>
    </location>
    <ligand>
        <name>shikimate</name>
        <dbReference type="ChEBI" id="CHEBI:36208"/>
    </ligand>
</feature>
<sequence length="273" mass="30731">MYIQADTDVYCVIGNPVRHSLSPILHTFMFEYYGINAVYVAFEVQHIKEAIEGIKALGIKGANITVPFKNKAFELIDETDEDSSFLQSINTIKNINGKLYGYNTDFLGFKDMFMEYTKFYSEEDVVVVLGAGGVSVSVIYALYKLGIKRIFLLNRDITKAKNIQKKFNDKIEIEVGNLNDKEIINKADVIINCTSVGLKGNETPINTNWINESIVVDVIYFDTPLLKAAKQKGLTTINGMDMFIGQAYYAFKIWTGIDFSKEAAQNLLGDMEL</sequence>
<evidence type="ECO:0000256" key="3">
    <source>
        <dbReference type="ARBA" id="ARBA00022605"/>
    </source>
</evidence>
<dbReference type="HAMAP" id="MF_00222">
    <property type="entry name" value="Shikimate_DH_AroE"/>
    <property type="match status" value="1"/>
</dbReference>
<comment type="similarity">
    <text evidence="8">Belongs to the shikimate dehydrogenase family.</text>
</comment>
<keyword evidence="9" id="KW-0812">Transmembrane</keyword>
<dbReference type="InterPro" id="IPR036291">
    <property type="entry name" value="NAD(P)-bd_dom_sf"/>
</dbReference>
<reference evidence="13 14" key="1">
    <citation type="journal article" date="2011" name="Stand. Genomic Sci.">
        <title>Complete genome sequence of the thermophilic sulfur-reducer Hippea maritima type strain (MH(2)).</title>
        <authorList>
            <person name="Huntemann M."/>
            <person name="Lu M."/>
            <person name="Nolan M."/>
            <person name="Lapidus A."/>
            <person name="Lucas S."/>
            <person name="Hammon N."/>
            <person name="Deshpande S."/>
            <person name="Cheng J.F."/>
            <person name="Tapia R."/>
            <person name="Han C."/>
            <person name="Goodwin L."/>
            <person name="Pitluck S."/>
            <person name="Liolios K."/>
            <person name="Pagani I."/>
            <person name="Ivanova N."/>
            <person name="Ovchinikova G."/>
            <person name="Pati A."/>
            <person name="Chen A."/>
            <person name="Palaniappan K."/>
            <person name="Land M."/>
            <person name="Hauser L."/>
            <person name="Jeffries C.D."/>
            <person name="Detter J.C."/>
            <person name="Brambilla E.M."/>
            <person name="Rohde M."/>
            <person name="Spring S."/>
            <person name="Goker M."/>
            <person name="Woyke T."/>
            <person name="Bristow J."/>
            <person name="Eisen J.A."/>
            <person name="Markowitz V."/>
            <person name="Hugenholtz P."/>
            <person name="Kyrpides N.C."/>
            <person name="Klenk H.P."/>
            <person name="Mavromatis K."/>
        </authorList>
    </citation>
    <scope>NUCLEOTIDE SEQUENCE [LARGE SCALE GENOMIC DNA]</scope>
    <source>
        <strain evidence="14">ATCC 700847 / DSM 10411 / MH2</strain>
    </source>
</reference>
<evidence type="ECO:0000256" key="1">
    <source>
        <dbReference type="ARBA" id="ARBA00004871"/>
    </source>
</evidence>
<dbReference type="UniPathway" id="UPA00053">
    <property type="reaction ID" value="UER00087"/>
</dbReference>
<dbReference type="RefSeq" id="WP_013681490.1">
    <property type="nucleotide sequence ID" value="NC_015318.1"/>
</dbReference>
<dbReference type="OrthoDB" id="9792692at2"/>
<evidence type="ECO:0000259" key="11">
    <source>
        <dbReference type="Pfam" id="PF08501"/>
    </source>
</evidence>
<comment type="catalytic activity">
    <reaction evidence="7 8">
        <text>shikimate + NADP(+) = 3-dehydroshikimate + NADPH + H(+)</text>
        <dbReference type="Rhea" id="RHEA:17737"/>
        <dbReference type="ChEBI" id="CHEBI:15378"/>
        <dbReference type="ChEBI" id="CHEBI:16630"/>
        <dbReference type="ChEBI" id="CHEBI:36208"/>
        <dbReference type="ChEBI" id="CHEBI:57783"/>
        <dbReference type="ChEBI" id="CHEBI:58349"/>
        <dbReference type="EC" id="1.1.1.25"/>
    </reaction>
</comment>
<dbReference type="GO" id="GO:0050661">
    <property type="term" value="F:NADP binding"/>
    <property type="evidence" value="ECO:0007669"/>
    <property type="project" value="InterPro"/>
</dbReference>
<feature type="transmembrane region" description="Helical" evidence="9">
    <location>
        <begin position="125"/>
        <end position="143"/>
    </location>
</feature>
<comment type="function">
    <text evidence="8">Involved in the biosynthesis of the chorismate, which leads to the biosynthesis of aromatic amino acids. Catalyzes the reversible NADPH linked reduction of 3-dehydroshikimate (DHSA) to yield shikimate (SA).</text>
</comment>
<evidence type="ECO:0000256" key="5">
    <source>
        <dbReference type="ARBA" id="ARBA00023002"/>
    </source>
</evidence>
<dbReference type="InterPro" id="IPR022893">
    <property type="entry name" value="Shikimate_DH_fam"/>
</dbReference>
<proteinExistence type="inferred from homology"/>
<dbReference type="InterPro" id="IPR011342">
    <property type="entry name" value="Shikimate_DH"/>
</dbReference>
<feature type="active site" description="Proton acceptor" evidence="8">
    <location>
        <position position="69"/>
    </location>
</feature>
<accession>F2LUC3</accession>
<feature type="binding site" evidence="8">
    <location>
        <position position="65"/>
    </location>
    <ligand>
        <name>shikimate</name>
        <dbReference type="ChEBI" id="CHEBI:36208"/>
    </ligand>
</feature>
<feature type="domain" description="Quinate/shikimate 5-dehydrogenase/glutamyl-tRNA reductase" evidence="10">
    <location>
        <begin position="123"/>
        <end position="195"/>
    </location>
</feature>
<dbReference type="eggNOG" id="COG0169">
    <property type="taxonomic scope" value="Bacteria"/>
</dbReference>
<feature type="binding site" evidence="8">
    <location>
        <begin position="130"/>
        <end position="134"/>
    </location>
    <ligand>
        <name>NADP(+)</name>
        <dbReference type="ChEBI" id="CHEBI:58349"/>
    </ligand>
</feature>
<dbReference type="CDD" id="cd01065">
    <property type="entry name" value="NAD_bind_Shikimate_DH"/>
    <property type="match status" value="1"/>
</dbReference>
<evidence type="ECO:0000256" key="4">
    <source>
        <dbReference type="ARBA" id="ARBA00022857"/>
    </source>
</evidence>
<dbReference type="InterPro" id="IPR046346">
    <property type="entry name" value="Aminoacid_DH-like_N_sf"/>
</dbReference>
<dbReference type="NCBIfam" id="TIGR00507">
    <property type="entry name" value="aroE"/>
    <property type="match status" value="1"/>
</dbReference>
<feature type="binding site" evidence="8">
    <location>
        <position position="105"/>
    </location>
    <ligand>
        <name>shikimate</name>
        <dbReference type="ChEBI" id="CHEBI:36208"/>
    </ligand>
</feature>
<dbReference type="PANTHER" id="PTHR21089">
    <property type="entry name" value="SHIKIMATE DEHYDROGENASE"/>
    <property type="match status" value="1"/>
</dbReference>
<dbReference type="KEGG" id="hmr:Hipma_0477"/>
<feature type="domain" description="Shikimate dehydrogenase substrate binding N-terminal" evidence="11">
    <location>
        <begin position="12"/>
        <end position="92"/>
    </location>
</feature>
<feature type="binding site" evidence="8">
    <location>
        <position position="220"/>
    </location>
    <ligand>
        <name>shikimate</name>
        <dbReference type="ChEBI" id="CHEBI:36208"/>
    </ligand>
</feature>
<dbReference type="InterPro" id="IPR041121">
    <property type="entry name" value="SDH_C"/>
</dbReference>
<keyword evidence="6 8" id="KW-0057">Aromatic amino acid biosynthesis</keyword>
<keyword evidence="9" id="KW-0472">Membrane</keyword>
<keyword evidence="14" id="KW-1185">Reference proteome</keyword>
<dbReference type="Proteomes" id="UP000008139">
    <property type="component" value="Chromosome"/>
</dbReference>
<evidence type="ECO:0000256" key="8">
    <source>
        <dbReference type="HAMAP-Rule" id="MF_00222"/>
    </source>
</evidence>
<evidence type="ECO:0000256" key="7">
    <source>
        <dbReference type="ARBA" id="ARBA00049442"/>
    </source>
</evidence>
<dbReference type="EMBL" id="CP002606">
    <property type="protein sequence ID" value="AEA33449.1"/>
    <property type="molecule type" value="Genomic_DNA"/>
</dbReference>
<name>F2LUC3_HIPMA</name>
<dbReference type="InterPro" id="IPR013708">
    <property type="entry name" value="Shikimate_DH-bd_N"/>
</dbReference>
<dbReference type="InterPro" id="IPR006151">
    <property type="entry name" value="Shikm_DH/Glu-tRNA_Rdtase"/>
</dbReference>
<dbReference type="AlphaFoldDB" id="F2LUC3"/>